<accession>A0A2T2NL09</accession>
<protein>
    <recommendedName>
        <fullName evidence="4">Membrane fusion mating protein FIG1</fullName>
    </recommendedName>
</protein>
<evidence type="ECO:0000313" key="2">
    <source>
        <dbReference type="EMBL" id="PSN65956.1"/>
    </source>
</evidence>
<keyword evidence="1" id="KW-0812">Transmembrane</keyword>
<evidence type="ECO:0008006" key="4">
    <source>
        <dbReference type="Google" id="ProtNLM"/>
    </source>
</evidence>
<dbReference type="Proteomes" id="UP000240883">
    <property type="component" value="Unassembled WGS sequence"/>
</dbReference>
<gene>
    <name evidence="2" type="ORF">BS50DRAFT_554048</name>
</gene>
<dbReference type="GO" id="GO:0016020">
    <property type="term" value="C:membrane"/>
    <property type="evidence" value="ECO:0007669"/>
    <property type="project" value="InterPro"/>
</dbReference>
<dbReference type="PANTHER" id="PTHR28092:SF1">
    <property type="entry name" value="FACTOR-INDUCED GENE 1 PROTEIN"/>
    <property type="match status" value="1"/>
</dbReference>
<feature type="transmembrane region" description="Helical" evidence="1">
    <location>
        <begin position="234"/>
        <end position="257"/>
    </location>
</feature>
<dbReference type="InterPro" id="IPR033481">
    <property type="entry name" value="Dni1/Fig1"/>
</dbReference>
<dbReference type="EMBL" id="KZ678136">
    <property type="protein sequence ID" value="PSN65956.1"/>
    <property type="molecule type" value="Genomic_DNA"/>
</dbReference>
<evidence type="ECO:0000313" key="3">
    <source>
        <dbReference type="Proteomes" id="UP000240883"/>
    </source>
</evidence>
<keyword evidence="1" id="KW-0472">Membrane</keyword>
<keyword evidence="3" id="KW-1185">Reference proteome</keyword>
<dbReference type="GO" id="GO:0043332">
    <property type="term" value="C:mating projection tip"/>
    <property type="evidence" value="ECO:0007669"/>
    <property type="project" value="TreeGrafter"/>
</dbReference>
<sequence length="264" mass="28463">MRFTIPVSRFIPFLSYHHSLIAVTITAIVLLSIMLGGCSSYSALTNVFILGLYYVNSTVSDSNPIERNISDTLRSLKGSSQLEVRVGYFGVCVRQRGIVWLCSSDSSGLAEQIGPENDQLNLIGLALKFQNDVLFSGTLFMTIILGFLACLLLATFPGWHKERDETGSDINVKPFPSRNALQLALSCLFVASVCGLIASLWQHIGSVGAAAMAESANYGNVKSEIGAGAMAMSWIAFALLMVACIGVLVMMLSIIVLDHLTDNN</sequence>
<feature type="transmembrane region" description="Helical" evidence="1">
    <location>
        <begin position="180"/>
        <end position="201"/>
    </location>
</feature>
<organism evidence="2 3">
    <name type="scientific">Corynespora cassiicola Philippines</name>
    <dbReference type="NCBI Taxonomy" id="1448308"/>
    <lineage>
        <taxon>Eukaryota</taxon>
        <taxon>Fungi</taxon>
        <taxon>Dikarya</taxon>
        <taxon>Ascomycota</taxon>
        <taxon>Pezizomycotina</taxon>
        <taxon>Dothideomycetes</taxon>
        <taxon>Pleosporomycetidae</taxon>
        <taxon>Pleosporales</taxon>
        <taxon>Corynesporascaceae</taxon>
        <taxon>Corynespora</taxon>
    </lineage>
</organism>
<feature type="transmembrane region" description="Helical" evidence="1">
    <location>
        <begin position="133"/>
        <end position="159"/>
    </location>
</feature>
<evidence type="ECO:0000256" key="1">
    <source>
        <dbReference type="SAM" id="Phobius"/>
    </source>
</evidence>
<dbReference type="OrthoDB" id="3550957at2759"/>
<keyword evidence="1" id="KW-1133">Transmembrane helix</keyword>
<dbReference type="STRING" id="1448308.A0A2T2NL09"/>
<dbReference type="GO" id="GO:0000747">
    <property type="term" value="P:conjugation with cellular fusion"/>
    <property type="evidence" value="ECO:0007669"/>
    <property type="project" value="TreeGrafter"/>
</dbReference>
<proteinExistence type="predicted"/>
<reference evidence="2 3" key="1">
    <citation type="journal article" date="2018" name="Front. Microbiol.">
        <title>Genome-Wide Analysis of Corynespora cassiicola Leaf Fall Disease Putative Effectors.</title>
        <authorList>
            <person name="Lopez D."/>
            <person name="Ribeiro S."/>
            <person name="Label P."/>
            <person name="Fumanal B."/>
            <person name="Venisse J.S."/>
            <person name="Kohler A."/>
            <person name="de Oliveira R.R."/>
            <person name="Labutti K."/>
            <person name="Lipzen A."/>
            <person name="Lail K."/>
            <person name="Bauer D."/>
            <person name="Ohm R.A."/>
            <person name="Barry K.W."/>
            <person name="Spatafora J."/>
            <person name="Grigoriev I.V."/>
            <person name="Martin F.M."/>
            <person name="Pujade-Renaud V."/>
        </authorList>
    </citation>
    <scope>NUCLEOTIDE SEQUENCE [LARGE SCALE GENOMIC DNA]</scope>
    <source>
        <strain evidence="2 3">Philippines</strain>
    </source>
</reference>
<feature type="transmembrane region" description="Helical" evidence="1">
    <location>
        <begin position="20"/>
        <end position="44"/>
    </location>
</feature>
<name>A0A2T2NL09_CORCC</name>
<dbReference type="Pfam" id="PF12351">
    <property type="entry name" value="Fig1"/>
    <property type="match status" value="1"/>
</dbReference>
<dbReference type="PANTHER" id="PTHR28092">
    <property type="entry name" value="FACTOR-INDUCED GENE 1 PROTEIN"/>
    <property type="match status" value="1"/>
</dbReference>
<dbReference type="AlphaFoldDB" id="A0A2T2NL09"/>